<keyword evidence="2" id="KW-1133">Transmembrane helix</keyword>
<feature type="transmembrane region" description="Helical" evidence="2">
    <location>
        <begin position="110"/>
        <end position="127"/>
    </location>
</feature>
<feature type="compositionally biased region" description="Basic and acidic residues" evidence="1">
    <location>
        <begin position="54"/>
        <end position="72"/>
    </location>
</feature>
<evidence type="ECO:0000256" key="2">
    <source>
        <dbReference type="SAM" id="Phobius"/>
    </source>
</evidence>
<dbReference type="EMBL" id="KN832990">
    <property type="protein sequence ID" value="KIM83733.1"/>
    <property type="molecule type" value="Genomic_DNA"/>
</dbReference>
<dbReference type="InParanoid" id="A0A0C3BBS0"/>
<protein>
    <submittedName>
        <fullName evidence="3">Uncharacterized protein</fullName>
    </submittedName>
</protein>
<reference evidence="3 4" key="1">
    <citation type="submission" date="2014-04" db="EMBL/GenBank/DDBJ databases">
        <authorList>
            <consortium name="DOE Joint Genome Institute"/>
            <person name="Kuo A."/>
            <person name="Tarkka M."/>
            <person name="Buscot F."/>
            <person name="Kohler A."/>
            <person name="Nagy L.G."/>
            <person name="Floudas D."/>
            <person name="Copeland A."/>
            <person name="Barry K.W."/>
            <person name="Cichocki N."/>
            <person name="Veneault-Fourrey C."/>
            <person name="LaButti K."/>
            <person name="Lindquist E.A."/>
            <person name="Lipzen A."/>
            <person name="Lundell T."/>
            <person name="Morin E."/>
            <person name="Murat C."/>
            <person name="Sun H."/>
            <person name="Tunlid A."/>
            <person name="Henrissat B."/>
            <person name="Grigoriev I.V."/>
            <person name="Hibbett D.S."/>
            <person name="Martin F."/>
            <person name="Nordberg H.P."/>
            <person name="Cantor M.N."/>
            <person name="Hua S.X."/>
        </authorList>
    </citation>
    <scope>NUCLEOTIDE SEQUENCE [LARGE SCALE GENOMIC DNA]</scope>
    <source>
        <strain evidence="3 4">F 1598</strain>
    </source>
</reference>
<dbReference type="Proteomes" id="UP000054166">
    <property type="component" value="Unassembled WGS sequence"/>
</dbReference>
<accession>A0A0C3BBS0</accession>
<keyword evidence="2" id="KW-0472">Membrane</keyword>
<dbReference type="HOGENOM" id="CLU_1907464_0_0_1"/>
<keyword evidence="2" id="KW-0812">Transmembrane</keyword>
<feature type="compositionally biased region" description="Polar residues" evidence="1">
    <location>
        <begin position="36"/>
        <end position="50"/>
    </location>
</feature>
<proteinExistence type="predicted"/>
<dbReference type="AlphaFoldDB" id="A0A0C3BBS0"/>
<reference evidence="4" key="2">
    <citation type="submission" date="2015-01" db="EMBL/GenBank/DDBJ databases">
        <title>Evolutionary Origins and Diversification of the Mycorrhizal Mutualists.</title>
        <authorList>
            <consortium name="DOE Joint Genome Institute"/>
            <consortium name="Mycorrhizal Genomics Consortium"/>
            <person name="Kohler A."/>
            <person name="Kuo A."/>
            <person name="Nagy L.G."/>
            <person name="Floudas D."/>
            <person name="Copeland A."/>
            <person name="Barry K.W."/>
            <person name="Cichocki N."/>
            <person name="Veneault-Fourrey C."/>
            <person name="LaButti K."/>
            <person name="Lindquist E.A."/>
            <person name="Lipzen A."/>
            <person name="Lundell T."/>
            <person name="Morin E."/>
            <person name="Murat C."/>
            <person name="Riley R."/>
            <person name="Ohm R."/>
            <person name="Sun H."/>
            <person name="Tunlid A."/>
            <person name="Henrissat B."/>
            <person name="Grigoriev I.V."/>
            <person name="Hibbett D.S."/>
            <person name="Martin F."/>
        </authorList>
    </citation>
    <scope>NUCLEOTIDE SEQUENCE [LARGE SCALE GENOMIC DNA]</scope>
    <source>
        <strain evidence="4">F 1598</strain>
    </source>
</reference>
<keyword evidence="4" id="KW-1185">Reference proteome</keyword>
<sequence>MNRDHIINYRTTILHRPLPPRKNIPASTNLSHRWSTAPSCVTNPSSTHPITTDGVKKATVDRSSASDRDSRTYNDPSCPPVNPLYPQVGTNSLNWSQSCHLFRGTKHCNSLMIVMFWLNVFFTSYYFQSGLYM</sequence>
<evidence type="ECO:0000313" key="4">
    <source>
        <dbReference type="Proteomes" id="UP000054166"/>
    </source>
</evidence>
<evidence type="ECO:0000313" key="3">
    <source>
        <dbReference type="EMBL" id="KIM83733.1"/>
    </source>
</evidence>
<feature type="region of interest" description="Disordered" evidence="1">
    <location>
        <begin position="36"/>
        <end position="81"/>
    </location>
</feature>
<gene>
    <name evidence="3" type="ORF">PILCRDRAFT_434436</name>
</gene>
<name>A0A0C3BBS0_PILCF</name>
<organism evidence="3 4">
    <name type="scientific">Piloderma croceum (strain F 1598)</name>
    <dbReference type="NCBI Taxonomy" id="765440"/>
    <lineage>
        <taxon>Eukaryota</taxon>
        <taxon>Fungi</taxon>
        <taxon>Dikarya</taxon>
        <taxon>Basidiomycota</taxon>
        <taxon>Agaricomycotina</taxon>
        <taxon>Agaricomycetes</taxon>
        <taxon>Agaricomycetidae</taxon>
        <taxon>Atheliales</taxon>
        <taxon>Atheliaceae</taxon>
        <taxon>Piloderma</taxon>
    </lineage>
</organism>
<evidence type="ECO:0000256" key="1">
    <source>
        <dbReference type="SAM" id="MobiDB-lite"/>
    </source>
</evidence>